<sequence>MIKHKRMREKILQEMRRKNIAMQGAVIEFEQSVPRCTSAKTKEPATQQCGILTSMKGHGNGAKV</sequence>
<name>A0ACD1A866_9FIRM</name>
<accession>A0ACD1A866</accession>
<dbReference type="EMBL" id="CP042469">
    <property type="protein sequence ID" value="QOX62551.1"/>
    <property type="molecule type" value="Genomic_DNA"/>
</dbReference>
<evidence type="ECO:0000313" key="2">
    <source>
        <dbReference type="Proteomes" id="UP000594014"/>
    </source>
</evidence>
<organism evidence="1 2">
    <name type="scientific">Anoxybacterium hadale</name>
    <dbReference type="NCBI Taxonomy" id="3408580"/>
    <lineage>
        <taxon>Bacteria</taxon>
        <taxon>Bacillati</taxon>
        <taxon>Bacillota</taxon>
        <taxon>Clostridia</taxon>
        <taxon>Peptostreptococcales</taxon>
        <taxon>Anaerovoracaceae</taxon>
        <taxon>Anoxybacterium</taxon>
    </lineage>
</organism>
<gene>
    <name evidence="1" type="ORF">FRZ06_03925</name>
</gene>
<keyword evidence="2" id="KW-1185">Reference proteome</keyword>
<evidence type="ECO:0000313" key="1">
    <source>
        <dbReference type="EMBL" id="QOX62551.1"/>
    </source>
</evidence>
<protein>
    <submittedName>
        <fullName evidence="1">Uncharacterized protein</fullName>
    </submittedName>
</protein>
<reference evidence="1" key="1">
    <citation type="submission" date="2019-08" db="EMBL/GenBank/DDBJ databases">
        <title>Genome sequence of Clostridiales bacterium MT110.</title>
        <authorList>
            <person name="Cao J."/>
        </authorList>
    </citation>
    <scope>NUCLEOTIDE SEQUENCE</scope>
    <source>
        <strain evidence="1">MT110</strain>
    </source>
</reference>
<dbReference type="Proteomes" id="UP000594014">
    <property type="component" value="Chromosome"/>
</dbReference>
<proteinExistence type="predicted"/>